<comment type="caution">
    <text evidence="1">The sequence shown here is derived from an EMBL/GenBank/DDBJ whole genome shotgun (WGS) entry which is preliminary data.</text>
</comment>
<dbReference type="SUPFAM" id="SSF109854">
    <property type="entry name" value="DinB/YfiT-like putative metalloenzymes"/>
    <property type="match status" value="1"/>
</dbReference>
<protein>
    <recommendedName>
        <fullName evidence="3">DUF1993 domain-containing protein</fullName>
    </recommendedName>
</protein>
<sequence length="168" mass="18666">MYYPVISQCTQALKSLRTFLDKAEQHAAARKFDVGILMGSRLAPDMLDFIYQVQSACDYVKGAAAWLSGQAVPRHEDNEKTIDELRARIDKTIAFVQSVPESQYAGAAERQVRFSWAPGKIIAGDDYLLQMTIPNTYFHISMAYAILRSNGVDLGKMDFLGPINLVAG</sequence>
<keyword evidence="2" id="KW-1185">Reference proteome</keyword>
<dbReference type="RefSeq" id="WP_133883990.1">
    <property type="nucleotide sequence ID" value="NZ_MWIN01000043.1"/>
</dbReference>
<evidence type="ECO:0000313" key="1">
    <source>
        <dbReference type="EMBL" id="TDU23323.1"/>
    </source>
</evidence>
<dbReference type="PANTHER" id="PTHR36922">
    <property type="entry name" value="BLL2446 PROTEIN"/>
    <property type="match status" value="1"/>
</dbReference>
<reference evidence="1 2" key="1">
    <citation type="submission" date="2019-03" db="EMBL/GenBank/DDBJ databases">
        <title>Genomic Encyclopedia of Type Strains, Phase IV (KMG-IV): sequencing the most valuable type-strain genomes for metagenomic binning, comparative biology and taxonomic classification.</title>
        <authorList>
            <person name="Goeker M."/>
        </authorList>
    </citation>
    <scope>NUCLEOTIDE SEQUENCE [LARGE SCALE GENOMIC DNA]</scope>
    <source>
        <strain evidence="1 2">DSM 26377</strain>
    </source>
</reference>
<accession>A0A4S3JYP2</accession>
<dbReference type="PANTHER" id="PTHR36922:SF1">
    <property type="entry name" value="DUF1993 DOMAIN-CONTAINING PROTEIN"/>
    <property type="match status" value="1"/>
</dbReference>
<dbReference type="Proteomes" id="UP000295341">
    <property type="component" value="Unassembled WGS sequence"/>
</dbReference>
<organism evidence="1 2">
    <name type="scientific">Panacagrimonas perspica</name>
    <dbReference type="NCBI Taxonomy" id="381431"/>
    <lineage>
        <taxon>Bacteria</taxon>
        <taxon>Pseudomonadati</taxon>
        <taxon>Pseudomonadota</taxon>
        <taxon>Gammaproteobacteria</taxon>
        <taxon>Nevskiales</taxon>
        <taxon>Nevskiaceae</taxon>
        <taxon>Panacagrimonas</taxon>
    </lineage>
</organism>
<dbReference type="AlphaFoldDB" id="A0A4S3JYP2"/>
<proteinExistence type="predicted"/>
<evidence type="ECO:0000313" key="2">
    <source>
        <dbReference type="Proteomes" id="UP000295341"/>
    </source>
</evidence>
<dbReference type="Gene3D" id="1.20.120.450">
    <property type="entry name" value="dinb family like domain"/>
    <property type="match status" value="1"/>
</dbReference>
<dbReference type="OrthoDB" id="338237at2"/>
<dbReference type="EMBL" id="SOBT01000013">
    <property type="protein sequence ID" value="TDU23323.1"/>
    <property type="molecule type" value="Genomic_DNA"/>
</dbReference>
<dbReference type="Pfam" id="PF09351">
    <property type="entry name" value="DUF1993"/>
    <property type="match status" value="1"/>
</dbReference>
<gene>
    <name evidence="1" type="ORF">DFR24_4849</name>
</gene>
<evidence type="ECO:0008006" key="3">
    <source>
        <dbReference type="Google" id="ProtNLM"/>
    </source>
</evidence>
<dbReference type="InterPro" id="IPR034660">
    <property type="entry name" value="DinB/YfiT-like"/>
</dbReference>
<name>A0A4S3JYP2_9GAMM</name>
<dbReference type="InterPro" id="IPR018531">
    <property type="entry name" value="DUF1993"/>
</dbReference>